<dbReference type="AlphaFoldDB" id="K3WJE2"/>
<reference evidence="2" key="2">
    <citation type="submission" date="2010-04" db="EMBL/GenBank/DDBJ databases">
        <authorList>
            <person name="Buell R."/>
            <person name="Hamilton J."/>
            <person name="Hostetler J."/>
        </authorList>
    </citation>
    <scope>NUCLEOTIDE SEQUENCE [LARGE SCALE GENOMIC DNA]</scope>
    <source>
        <strain evidence="2">DAOM:BR144</strain>
    </source>
</reference>
<dbReference type="EnsemblProtists" id="PYU1_T005084">
    <property type="protein sequence ID" value="PYU1_T005084"/>
    <property type="gene ID" value="PYU1_G005073"/>
</dbReference>
<dbReference type="VEuPathDB" id="FungiDB:PYU1_G005073"/>
<evidence type="ECO:0000313" key="2">
    <source>
        <dbReference type="Proteomes" id="UP000019132"/>
    </source>
</evidence>
<reference evidence="1" key="3">
    <citation type="submission" date="2015-02" db="UniProtKB">
        <authorList>
            <consortium name="EnsemblProtists"/>
        </authorList>
    </citation>
    <scope>IDENTIFICATION</scope>
    <source>
        <strain evidence="1">DAOM BR144</strain>
    </source>
</reference>
<dbReference type="Proteomes" id="UP000019132">
    <property type="component" value="Unassembled WGS sequence"/>
</dbReference>
<dbReference type="EMBL" id="GL376564">
    <property type="status" value="NOT_ANNOTATED_CDS"/>
    <property type="molecule type" value="Genomic_DNA"/>
</dbReference>
<keyword evidence="2" id="KW-1185">Reference proteome</keyword>
<proteinExistence type="predicted"/>
<sequence>MVHLPNTKYYDDIGRASTHDLSSTIRNILVYALLESLTLLYVYYRAQRSLGVSVFYQLAFALEREWRLYQTNIIEWILYVVQYLVRHNGVN</sequence>
<organism evidence="1 2">
    <name type="scientific">Globisporangium ultimum (strain ATCC 200006 / CBS 805.95 / DAOM BR144)</name>
    <name type="common">Pythium ultimum</name>
    <dbReference type="NCBI Taxonomy" id="431595"/>
    <lineage>
        <taxon>Eukaryota</taxon>
        <taxon>Sar</taxon>
        <taxon>Stramenopiles</taxon>
        <taxon>Oomycota</taxon>
        <taxon>Peronosporomycetes</taxon>
        <taxon>Pythiales</taxon>
        <taxon>Pythiaceae</taxon>
        <taxon>Globisporangium</taxon>
    </lineage>
</organism>
<accession>K3WJE2</accession>
<reference evidence="2" key="1">
    <citation type="journal article" date="2010" name="Genome Biol.">
        <title>Genome sequence of the necrotrophic plant pathogen Pythium ultimum reveals original pathogenicity mechanisms and effector repertoire.</title>
        <authorList>
            <person name="Levesque C.A."/>
            <person name="Brouwer H."/>
            <person name="Cano L."/>
            <person name="Hamilton J.P."/>
            <person name="Holt C."/>
            <person name="Huitema E."/>
            <person name="Raffaele S."/>
            <person name="Robideau G.P."/>
            <person name="Thines M."/>
            <person name="Win J."/>
            <person name="Zerillo M.M."/>
            <person name="Beakes G.W."/>
            <person name="Boore J.L."/>
            <person name="Busam D."/>
            <person name="Dumas B."/>
            <person name="Ferriera S."/>
            <person name="Fuerstenberg S.I."/>
            <person name="Gachon C.M."/>
            <person name="Gaulin E."/>
            <person name="Govers F."/>
            <person name="Grenville-Briggs L."/>
            <person name="Horner N."/>
            <person name="Hostetler J."/>
            <person name="Jiang R.H."/>
            <person name="Johnson J."/>
            <person name="Krajaejun T."/>
            <person name="Lin H."/>
            <person name="Meijer H.J."/>
            <person name="Moore B."/>
            <person name="Morris P."/>
            <person name="Phuntmart V."/>
            <person name="Puiu D."/>
            <person name="Shetty J."/>
            <person name="Stajich J.E."/>
            <person name="Tripathy S."/>
            <person name="Wawra S."/>
            <person name="van West P."/>
            <person name="Whitty B.R."/>
            <person name="Coutinho P.M."/>
            <person name="Henrissat B."/>
            <person name="Martin F."/>
            <person name="Thomas P.D."/>
            <person name="Tyler B.M."/>
            <person name="De Vries R.P."/>
            <person name="Kamoun S."/>
            <person name="Yandell M."/>
            <person name="Tisserat N."/>
            <person name="Buell C.R."/>
        </authorList>
    </citation>
    <scope>NUCLEOTIDE SEQUENCE</scope>
    <source>
        <strain evidence="2">DAOM:BR144</strain>
    </source>
</reference>
<dbReference type="InParanoid" id="K3WJE2"/>
<evidence type="ECO:0000313" key="1">
    <source>
        <dbReference type="EnsemblProtists" id="PYU1_T005084"/>
    </source>
</evidence>
<protein>
    <submittedName>
        <fullName evidence="1">Uncharacterized protein</fullName>
    </submittedName>
</protein>
<dbReference type="OMA" id="EWILYVV"/>
<dbReference type="HOGENOM" id="CLU_118334_1_0_1"/>
<name>K3WJE2_GLOUD</name>